<dbReference type="EMBL" id="BAAABZ010000075">
    <property type="protein sequence ID" value="GAA0560363.1"/>
    <property type="molecule type" value="Genomic_DNA"/>
</dbReference>
<comment type="caution">
    <text evidence="3">The sequence shown here is derived from an EMBL/GenBank/DDBJ whole genome shotgun (WGS) entry which is preliminary data.</text>
</comment>
<feature type="domain" description="HTH cro/C1-type" evidence="2">
    <location>
        <begin position="40"/>
        <end position="83"/>
    </location>
</feature>
<gene>
    <name evidence="3" type="ORF">GCM10010390_73240</name>
</gene>
<evidence type="ECO:0000259" key="2">
    <source>
        <dbReference type="PROSITE" id="PS50943"/>
    </source>
</evidence>
<evidence type="ECO:0000313" key="4">
    <source>
        <dbReference type="Proteomes" id="UP001501576"/>
    </source>
</evidence>
<dbReference type="SMART" id="SM00530">
    <property type="entry name" value="HTH_XRE"/>
    <property type="match status" value="1"/>
</dbReference>
<proteinExistence type="predicted"/>
<accession>A0ABN1E7M7</accession>
<dbReference type="PROSITE" id="PS50943">
    <property type="entry name" value="HTH_CROC1"/>
    <property type="match status" value="1"/>
</dbReference>
<dbReference type="InterPro" id="IPR001387">
    <property type="entry name" value="Cro/C1-type_HTH"/>
</dbReference>
<dbReference type="Pfam" id="PF01381">
    <property type="entry name" value="HTH_3"/>
    <property type="match status" value="1"/>
</dbReference>
<reference evidence="3 4" key="1">
    <citation type="journal article" date="2019" name="Int. J. Syst. Evol. Microbiol.">
        <title>The Global Catalogue of Microorganisms (GCM) 10K type strain sequencing project: providing services to taxonomists for standard genome sequencing and annotation.</title>
        <authorList>
            <consortium name="The Broad Institute Genomics Platform"/>
            <consortium name="The Broad Institute Genome Sequencing Center for Infectious Disease"/>
            <person name="Wu L."/>
            <person name="Ma J."/>
        </authorList>
    </citation>
    <scope>NUCLEOTIDE SEQUENCE [LARGE SCALE GENOMIC DNA]</scope>
    <source>
        <strain evidence="3 4">JCM 5052</strain>
    </source>
</reference>
<name>A0ABN1E7M7_9ACTN</name>
<keyword evidence="4" id="KW-1185">Reference proteome</keyword>
<dbReference type="Gene3D" id="1.10.260.40">
    <property type="entry name" value="lambda repressor-like DNA-binding domains"/>
    <property type="match status" value="1"/>
</dbReference>
<protein>
    <submittedName>
        <fullName evidence="3">Helix-turn-helix domain-containing protein</fullName>
    </submittedName>
</protein>
<evidence type="ECO:0000313" key="3">
    <source>
        <dbReference type="EMBL" id="GAA0560363.1"/>
    </source>
</evidence>
<organism evidence="3 4">
    <name type="scientific">Streptomyces mordarskii</name>
    <dbReference type="NCBI Taxonomy" id="1226758"/>
    <lineage>
        <taxon>Bacteria</taxon>
        <taxon>Bacillati</taxon>
        <taxon>Actinomycetota</taxon>
        <taxon>Actinomycetes</taxon>
        <taxon>Kitasatosporales</taxon>
        <taxon>Streptomycetaceae</taxon>
        <taxon>Streptomyces</taxon>
    </lineage>
</organism>
<dbReference type="Proteomes" id="UP001501576">
    <property type="component" value="Unassembled WGS sequence"/>
</dbReference>
<dbReference type="CDD" id="cd00093">
    <property type="entry name" value="HTH_XRE"/>
    <property type="match status" value="1"/>
</dbReference>
<sequence>MADSARADEPVAKAEGTFAARLNGLFETVHPSDRGPWNNAEVARAIGVSPTYIGHLRKGKSDNPTLAQMTALAEFFGVPVKYFVDDGKGEKVREDVALLQALKEVGARQVALRTVVQTAAELPVDALKSLVPVLQHLKKAQRGGRGRMPSRRADESESDGATY</sequence>
<feature type="compositionally biased region" description="Basic residues" evidence="1">
    <location>
        <begin position="139"/>
        <end position="150"/>
    </location>
</feature>
<dbReference type="RefSeq" id="WP_086706190.1">
    <property type="nucleotide sequence ID" value="NZ_BAAABZ010000075.1"/>
</dbReference>
<feature type="region of interest" description="Disordered" evidence="1">
    <location>
        <begin position="139"/>
        <end position="163"/>
    </location>
</feature>
<dbReference type="GeneID" id="97430062"/>
<evidence type="ECO:0000256" key="1">
    <source>
        <dbReference type="SAM" id="MobiDB-lite"/>
    </source>
</evidence>
<dbReference type="SUPFAM" id="SSF47413">
    <property type="entry name" value="lambda repressor-like DNA-binding domains"/>
    <property type="match status" value="1"/>
</dbReference>
<dbReference type="InterPro" id="IPR010982">
    <property type="entry name" value="Lambda_DNA-bd_dom_sf"/>
</dbReference>